<evidence type="ECO:0000313" key="2">
    <source>
        <dbReference type="EMBL" id="ACU54876.1"/>
    </source>
</evidence>
<dbReference type="OrthoDB" id="4426778at2"/>
<organism evidence="2 3">
    <name type="scientific">Acidimicrobium ferrooxidans (strain DSM 10331 / JCM 15462 / NBRC 103882 / ICP)</name>
    <dbReference type="NCBI Taxonomy" id="525909"/>
    <lineage>
        <taxon>Bacteria</taxon>
        <taxon>Bacillati</taxon>
        <taxon>Actinomycetota</taxon>
        <taxon>Acidimicrobiia</taxon>
        <taxon>Acidimicrobiales</taxon>
        <taxon>Acidimicrobiaceae</taxon>
        <taxon>Acidimicrobium</taxon>
    </lineage>
</organism>
<dbReference type="RefSeq" id="WP_015799352.1">
    <property type="nucleotide sequence ID" value="NC_013124.1"/>
</dbReference>
<name>C7M1X9_ACIFD</name>
<dbReference type="InterPro" id="IPR009057">
    <property type="entry name" value="Homeodomain-like_sf"/>
</dbReference>
<dbReference type="AlphaFoldDB" id="C7M1X9"/>
<evidence type="ECO:0000256" key="1">
    <source>
        <dbReference type="SAM" id="MobiDB-lite"/>
    </source>
</evidence>
<protein>
    <submittedName>
        <fullName evidence="2">Transposase IS3/IS911 family protein</fullName>
    </submittedName>
</protein>
<dbReference type="Gene3D" id="1.10.10.60">
    <property type="entry name" value="Homeodomain-like"/>
    <property type="match status" value="1"/>
</dbReference>
<evidence type="ECO:0000313" key="3">
    <source>
        <dbReference type="Proteomes" id="UP000000771"/>
    </source>
</evidence>
<dbReference type="InterPro" id="IPR051839">
    <property type="entry name" value="RD_transcriptional_regulator"/>
</dbReference>
<dbReference type="InterPro" id="IPR002514">
    <property type="entry name" value="Transposase_8"/>
</dbReference>
<dbReference type="GO" id="GO:0006313">
    <property type="term" value="P:DNA transposition"/>
    <property type="evidence" value="ECO:0007669"/>
    <property type="project" value="InterPro"/>
</dbReference>
<proteinExistence type="predicted"/>
<feature type="region of interest" description="Disordered" evidence="1">
    <location>
        <begin position="1"/>
        <end position="23"/>
    </location>
</feature>
<dbReference type="KEGG" id="afo:Afer_1973"/>
<reference evidence="2 3" key="1">
    <citation type="journal article" date="2009" name="Stand. Genomic Sci.">
        <title>Complete genome sequence of Acidimicrobium ferrooxidans type strain (ICP).</title>
        <authorList>
            <person name="Clum A."/>
            <person name="Nolan M."/>
            <person name="Lang E."/>
            <person name="Glavina Del Rio T."/>
            <person name="Tice H."/>
            <person name="Copeland A."/>
            <person name="Cheng J.F."/>
            <person name="Lucas S."/>
            <person name="Chen F."/>
            <person name="Bruce D."/>
            <person name="Goodwin L."/>
            <person name="Pitluck S."/>
            <person name="Ivanova N."/>
            <person name="Mavrommatis K."/>
            <person name="Mikhailova N."/>
            <person name="Pati A."/>
            <person name="Chen A."/>
            <person name="Palaniappan K."/>
            <person name="Goker M."/>
            <person name="Spring S."/>
            <person name="Land M."/>
            <person name="Hauser L."/>
            <person name="Chang Y.J."/>
            <person name="Jeffries C.C."/>
            <person name="Chain P."/>
            <person name="Bristow J."/>
            <person name="Eisen J.A."/>
            <person name="Markowitz V."/>
            <person name="Hugenholtz P."/>
            <person name="Kyrpides N.C."/>
            <person name="Klenk H.P."/>
            <person name="Lapidus A."/>
        </authorList>
    </citation>
    <scope>NUCLEOTIDE SEQUENCE [LARGE SCALE GENOMIC DNA]</scope>
    <source>
        <strain evidence="3">DSM 10331 / JCM 15462 / NBRC 103882 / ICP</strain>
    </source>
</reference>
<sequence length="110" mass="12598">MHQTPPPPPGDGPARRRRGRYPSQFRKDAAALVLDQHRTIADVARELGINEQTLGNWVRQERIDRGKREGLTSAEREEMTRLRRQVKQLTMERDLAKRCLVFADPAGGNQ</sequence>
<dbReference type="PANTHER" id="PTHR33215:SF13">
    <property type="entry name" value="PROTEIN DISTAL ANTENNA"/>
    <property type="match status" value="1"/>
</dbReference>
<keyword evidence="3" id="KW-1185">Reference proteome</keyword>
<dbReference type="GO" id="GO:0004803">
    <property type="term" value="F:transposase activity"/>
    <property type="evidence" value="ECO:0007669"/>
    <property type="project" value="InterPro"/>
</dbReference>
<dbReference type="Proteomes" id="UP000000771">
    <property type="component" value="Chromosome"/>
</dbReference>
<feature type="compositionally biased region" description="Pro residues" evidence="1">
    <location>
        <begin position="1"/>
        <end position="11"/>
    </location>
</feature>
<dbReference type="EMBL" id="CP001631">
    <property type="protein sequence ID" value="ACU54876.1"/>
    <property type="molecule type" value="Genomic_DNA"/>
</dbReference>
<dbReference type="Pfam" id="PF01527">
    <property type="entry name" value="HTH_Tnp_1"/>
    <property type="match status" value="1"/>
</dbReference>
<dbReference type="PANTHER" id="PTHR33215">
    <property type="entry name" value="PROTEIN DISTAL ANTENNA"/>
    <property type="match status" value="1"/>
</dbReference>
<dbReference type="GO" id="GO:0003677">
    <property type="term" value="F:DNA binding"/>
    <property type="evidence" value="ECO:0007669"/>
    <property type="project" value="InterPro"/>
</dbReference>
<accession>C7M1X9</accession>
<dbReference type="HOGENOM" id="CLU_027402_33_0_11"/>
<gene>
    <name evidence="2" type="ordered locus">Afer_1973</name>
</gene>
<dbReference type="SUPFAM" id="SSF46689">
    <property type="entry name" value="Homeodomain-like"/>
    <property type="match status" value="1"/>
</dbReference>
<dbReference type="eggNOG" id="COG2963">
    <property type="taxonomic scope" value="Bacteria"/>
</dbReference>